<evidence type="ECO:0000313" key="1">
    <source>
        <dbReference type="EMBL" id="KAI3819983.1"/>
    </source>
</evidence>
<protein>
    <submittedName>
        <fullName evidence="1">Uncharacterized protein</fullName>
    </submittedName>
</protein>
<dbReference type="EMBL" id="CM042021">
    <property type="protein sequence ID" value="KAI3819983.1"/>
    <property type="molecule type" value="Genomic_DNA"/>
</dbReference>
<accession>A0ACB9JHJ8</accession>
<dbReference type="Proteomes" id="UP001056120">
    <property type="component" value="Linkage Group LG04"/>
</dbReference>
<comment type="caution">
    <text evidence="1">The sequence shown here is derived from an EMBL/GenBank/DDBJ whole genome shotgun (WGS) entry which is preliminary data.</text>
</comment>
<keyword evidence="2" id="KW-1185">Reference proteome</keyword>
<sequence>MSLIISPSADSRESLTLEFFSTYKMKNGDLTFDTAMEFSLGVSSHHKSISRFTTPRPPPTSLPITDILGEARGKVARICQGPYITRLADRLGVSLAHDPETLAVGPPFILDDMIHMGTLTGIEPRRFVEARELVMPPKLEGLEAEHV</sequence>
<proteinExistence type="predicted"/>
<gene>
    <name evidence="1" type="ORF">L1987_13838</name>
</gene>
<evidence type="ECO:0000313" key="2">
    <source>
        <dbReference type="Proteomes" id="UP001056120"/>
    </source>
</evidence>
<name>A0ACB9JHJ8_9ASTR</name>
<reference evidence="1 2" key="2">
    <citation type="journal article" date="2022" name="Mol. Ecol. Resour.">
        <title>The genomes of chicory, endive, great burdock and yacon provide insights into Asteraceae paleo-polyploidization history and plant inulin production.</title>
        <authorList>
            <person name="Fan W."/>
            <person name="Wang S."/>
            <person name="Wang H."/>
            <person name="Wang A."/>
            <person name="Jiang F."/>
            <person name="Liu H."/>
            <person name="Zhao H."/>
            <person name="Xu D."/>
            <person name="Zhang Y."/>
        </authorList>
    </citation>
    <scope>NUCLEOTIDE SEQUENCE [LARGE SCALE GENOMIC DNA]</scope>
    <source>
        <strain evidence="2">cv. Yunnan</strain>
        <tissue evidence="1">Leaves</tissue>
    </source>
</reference>
<reference evidence="2" key="1">
    <citation type="journal article" date="2022" name="Mol. Ecol. Resour.">
        <title>The genomes of chicory, endive, great burdock and yacon provide insights into Asteraceae palaeo-polyploidization history and plant inulin production.</title>
        <authorList>
            <person name="Fan W."/>
            <person name="Wang S."/>
            <person name="Wang H."/>
            <person name="Wang A."/>
            <person name="Jiang F."/>
            <person name="Liu H."/>
            <person name="Zhao H."/>
            <person name="Xu D."/>
            <person name="Zhang Y."/>
        </authorList>
    </citation>
    <scope>NUCLEOTIDE SEQUENCE [LARGE SCALE GENOMIC DNA]</scope>
    <source>
        <strain evidence="2">cv. Yunnan</strain>
    </source>
</reference>
<organism evidence="1 2">
    <name type="scientific">Smallanthus sonchifolius</name>
    <dbReference type="NCBI Taxonomy" id="185202"/>
    <lineage>
        <taxon>Eukaryota</taxon>
        <taxon>Viridiplantae</taxon>
        <taxon>Streptophyta</taxon>
        <taxon>Embryophyta</taxon>
        <taxon>Tracheophyta</taxon>
        <taxon>Spermatophyta</taxon>
        <taxon>Magnoliopsida</taxon>
        <taxon>eudicotyledons</taxon>
        <taxon>Gunneridae</taxon>
        <taxon>Pentapetalae</taxon>
        <taxon>asterids</taxon>
        <taxon>campanulids</taxon>
        <taxon>Asterales</taxon>
        <taxon>Asteraceae</taxon>
        <taxon>Asteroideae</taxon>
        <taxon>Heliantheae alliance</taxon>
        <taxon>Millerieae</taxon>
        <taxon>Smallanthus</taxon>
    </lineage>
</organism>